<comment type="caution">
    <text evidence="1">The sequence shown here is derived from an EMBL/GenBank/DDBJ whole genome shotgun (WGS) entry which is preliminary data.</text>
</comment>
<dbReference type="RefSeq" id="WP_164657209.1">
    <property type="nucleotide sequence ID" value="NZ_JAAIJR010000327.1"/>
</dbReference>
<dbReference type="Proteomes" id="UP000471640">
    <property type="component" value="Unassembled WGS sequence"/>
</dbReference>
<dbReference type="EMBL" id="JAAIJR010000327">
    <property type="protein sequence ID" value="NEX23801.1"/>
    <property type="molecule type" value="Genomic_DNA"/>
</dbReference>
<proteinExistence type="predicted"/>
<organism evidence="1 2">
    <name type="scientific">Thiorhodococcus mannitoliphagus</name>
    <dbReference type="NCBI Taxonomy" id="329406"/>
    <lineage>
        <taxon>Bacteria</taxon>
        <taxon>Pseudomonadati</taxon>
        <taxon>Pseudomonadota</taxon>
        <taxon>Gammaproteobacteria</taxon>
        <taxon>Chromatiales</taxon>
        <taxon>Chromatiaceae</taxon>
        <taxon>Thiorhodococcus</taxon>
    </lineage>
</organism>
<accession>A0A6P1E390</accession>
<gene>
    <name evidence="1" type="ORF">G3480_26655</name>
</gene>
<sequence length="435" mass="48806">MFDQTDEALFQALTRYPQLKQRIAHLMAVVEDAEGDLARADDAERRVIEEIRRLGQESLQAWAERQVEQTALTVANTGEVRVGGKKLCWYSTFGLIEVEETLWRQGTRTQRCFSLRAQVRNRCCSQPLQRVITDFGADVAFRQAAKKLQEHYGFTLSVERIRQIVEGHAQTMYEVQVLNEDWPSEPGVPWVVAQTDGGMVPIVTPDPAQADQRRGKTLAWKEAKLCLAHAIGSATPCYGGTLQGGVEGAGSALFDCARRAGFGTNTRAHGVGDGASWIADQIEEKFAQQGQFLVDFYHACDYLSAAAKVCSPEPKLWLNTQKARLKANQHEAVLTALALHVEPDTVADTDAPVRAAQRYFSNRRHQLDYQGAREQGLPIGSGEIESAHRYVVQQRLKRPGAWWKIEQAEAMLALRLNRVNEQWESYWQDVIKQTA</sequence>
<dbReference type="NCBIfam" id="NF033572">
    <property type="entry name" value="transpos_ISKra4"/>
    <property type="match status" value="1"/>
</dbReference>
<name>A0A6P1E390_9GAMM</name>
<reference evidence="1 2" key="2">
    <citation type="submission" date="2020-02" db="EMBL/GenBank/DDBJ databases">
        <title>Genome sequences of Thiorhodococcus mannitoliphagus and Thiorhodococcus minor, purple sulfur photosynthetic bacteria in the gammaproteobacterial family, Chromatiaceae.</title>
        <authorList>
            <person name="Aviles F.A."/>
            <person name="Meyer T.E."/>
            <person name="Kyndt J.A."/>
        </authorList>
    </citation>
    <scope>NUCLEOTIDE SEQUENCE [LARGE SCALE GENOMIC DNA]</scope>
    <source>
        <strain evidence="1 2">DSM 18266</strain>
    </source>
</reference>
<protein>
    <submittedName>
        <fullName evidence="1">ISKra4 family transposase</fullName>
    </submittedName>
</protein>
<reference evidence="2" key="1">
    <citation type="journal article" date="2020" name="Microbiol. Resour. Announc.">
        <title>Draft Genome Sequences of Thiorhodococcus mannitoliphagus and Thiorhodococcus minor, Purple Sulfur Photosynthetic Bacteria in the Gammaproteobacterial Family Chromatiaceae.</title>
        <authorList>
            <person name="Aviles F.A."/>
            <person name="Meyer T.E."/>
            <person name="Kyndt J.A."/>
        </authorList>
    </citation>
    <scope>NUCLEOTIDE SEQUENCE [LARGE SCALE GENOMIC DNA]</scope>
    <source>
        <strain evidence="2">DSM 18266</strain>
    </source>
</reference>
<evidence type="ECO:0000313" key="2">
    <source>
        <dbReference type="Proteomes" id="UP000471640"/>
    </source>
</evidence>
<keyword evidence="2" id="KW-1185">Reference proteome</keyword>
<evidence type="ECO:0000313" key="1">
    <source>
        <dbReference type="EMBL" id="NEX23801.1"/>
    </source>
</evidence>
<dbReference type="AlphaFoldDB" id="A0A6P1E390"/>